<sequence length="60" mass="6364">MALFSEDSLAASTCKSGSYVIQLVVDGCMIENRNAIKNFGLPDRIDAAVLDAAEGESLSR</sequence>
<name>A0A2G1W1S2_9BACT</name>
<protein>
    <submittedName>
        <fullName evidence="1">Uncharacterized protein</fullName>
    </submittedName>
</protein>
<dbReference type="EMBL" id="NIZW01000021">
    <property type="protein sequence ID" value="PHQ32921.1"/>
    <property type="molecule type" value="Genomic_DNA"/>
</dbReference>
<gene>
    <name evidence="1" type="ORF">CEE69_23330</name>
</gene>
<evidence type="ECO:0000313" key="1">
    <source>
        <dbReference type="EMBL" id="PHQ32921.1"/>
    </source>
</evidence>
<accession>A0A2G1W1S2</accession>
<reference evidence="1 2" key="1">
    <citation type="submission" date="2017-06" db="EMBL/GenBank/DDBJ databases">
        <title>Description of Rhodopirellula bahusiensis sp. nov.</title>
        <authorList>
            <person name="Kizina J."/>
            <person name="Harder J."/>
        </authorList>
    </citation>
    <scope>NUCLEOTIDE SEQUENCE [LARGE SCALE GENOMIC DNA]</scope>
    <source>
        <strain evidence="1 2">SWK21</strain>
    </source>
</reference>
<keyword evidence="2" id="KW-1185">Reference proteome</keyword>
<organism evidence="1 2">
    <name type="scientific">Rhodopirellula bahusiensis</name>
    <dbReference type="NCBI Taxonomy" id="2014065"/>
    <lineage>
        <taxon>Bacteria</taxon>
        <taxon>Pseudomonadati</taxon>
        <taxon>Planctomycetota</taxon>
        <taxon>Planctomycetia</taxon>
        <taxon>Pirellulales</taxon>
        <taxon>Pirellulaceae</taxon>
        <taxon>Rhodopirellula</taxon>
    </lineage>
</organism>
<evidence type="ECO:0000313" key="2">
    <source>
        <dbReference type="Proteomes" id="UP000225740"/>
    </source>
</evidence>
<dbReference type="AlphaFoldDB" id="A0A2G1W1S2"/>
<comment type="caution">
    <text evidence="1">The sequence shown here is derived from an EMBL/GenBank/DDBJ whole genome shotgun (WGS) entry which is preliminary data.</text>
</comment>
<dbReference type="Proteomes" id="UP000225740">
    <property type="component" value="Unassembled WGS sequence"/>
</dbReference>
<proteinExistence type="predicted"/>